<protein>
    <submittedName>
        <fullName evidence="3">Lipoprotein</fullName>
    </submittedName>
</protein>
<dbReference type="PROSITE" id="PS51257">
    <property type="entry name" value="PROKAR_LIPOPROTEIN"/>
    <property type="match status" value="1"/>
</dbReference>
<reference evidence="3 4" key="1">
    <citation type="submission" date="2014-07" db="EMBL/GenBank/DDBJ databases">
        <authorList>
            <person name="McCorrison J."/>
            <person name="Sanka R."/>
            <person name="Torralba M."/>
            <person name="Gillis M."/>
            <person name="Haft D.H."/>
            <person name="Methe B."/>
            <person name="Sutton G."/>
            <person name="Nelson K.E."/>
        </authorList>
    </citation>
    <scope>NUCLEOTIDE SEQUENCE [LARGE SCALE GENOMIC DNA]</scope>
    <source>
        <strain evidence="3 4">DNF00058</strain>
    </source>
</reference>
<dbReference type="RefSeq" id="WP_036854576.1">
    <property type="nucleotide sequence ID" value="NZ_JRNU01000010.1"/>
</dbReference>
<evidence type="ECO:0000313" key="3">
    <source>
        <dbReference type="EMBL" id="KGF52574.1"/>
    </source>
</evidence>
<feature type="region of interest" description="Disordered" evidence="1">
    <location>
        <begin position="28"/>
        <end position="78"/>
    </location>
</feature>
<dbReference type="Proteomes" id="UP000029614">
    <property type="component" value="Unassembled WGS sequence"/>
</dbReference>
<feature type="domain" description="Endonuclease YhcR N-terminal" evidence="2">
    <location>
        <begin position="86"/>
        <end position="188"/>
    </location>
</feature>
<evidence type="ECO:0000313" key="4">
    <source>
        <dbReference type="Proteomes" id="UP000029614"/>
    </source>
</evidence>
<keyword evidence="4" id="KW-1185">Reference proteome</keyword>
<sequence>MRKIACLLLFIGCLALYSCEKPIIEEDDIKKEEPAEPKPPTNNVPPQKGKGGSSNNGNGTGKSPNNGEGTGKGGASENYDMEHPMSVYKFLTTVPNNEKMYVVGYIIGAFKRNLKDVEWNAPFTSGLYILLADNKDERDLSKVMVLCLSKVSNKNKYNLKKHSDNMGRKLLLFGRKQAFSGVIGMKDYVGICAFWEEI</sequence>
<dbReference type="OrthoDB" id="1092925at2"/>
<evidence type="ECO:0000259" key="2">
    <source>
        <dbReference type="Pfam" id="PF19886"/>
    </source>
</evidence>
<dbReference type="Pfam" id="PF19886">
    <property type="entry name" value="DUF6359"/>
    <property type="match status" value="1"/>
</dbReference>
<organism evidence="3 4">
    <name type="scientific">Prevotella amnii DNF00058</name>
    <dbReference type="NCBI Taxonomy" id="1401066"/>
    <lineage>
        <taxon>Bacteria</taxon>
        <taxon>Pseudomonadati</taxon>
        <taxon>Bacteroidota</taxon>
        <taxon>Bacteroidia</taxon>
        <taxon>Bacteroidales</taxon>
        <taxon>Prevotellaceae</taxon>
        <taxon>Prevotella</taxon>
    </lineage>
</organism>
<proteinExistence type="predicted"/>
<evidence type="ECO:0000256" key="1">
    <source>
        <dbReference type="SAM" id="MobiDB-lite"/>
    </source>
</evidence>
<gene>
    <name evidence="3" type="ORF">HMPREF9302_03105</name>
</gene>
<keyword evidence="3" id="KW-0449">Lipoprotein</keyword>
<name>A0A096D4W4_9BACT</name>
<feature type="compositionally biased region" description="Gly residues" evidence="1">
    <location>
        <begin position="49"/>
        <end position="60"/>
    </location>
</feature>
<dbReference type="InterPro" id="IPR045939">
    <property type="entry name" value="YhcR_N"/>
</dbReference>
<dbReference type="EMBL" id="JRNU01000010">
    <property type="protein sequence ID" value="KGF52574.1"/>
    <property type="molecule type" value="Genomic_DNA"/>
</dbReference>
<accession>A0A096D4W4</accession>
<comment type="caution">
    <text evidence="3">The sequence shown here is derived from an EMBL/GenBank/DDBJ whole genome shotgun (WGS) entry which is preliminary data.</text>
</comment>
<dbReference type="AlphaFoldDB" id="A0A096D4W4"/>